<reference evidence="7 8" key="1">
    <citation type="submission" date="2023-07" db="EMBL/GenBank/DDBJ databases">
        <title>Genomic Encyclopedia of Type Strains, Phase IV (KMG-IV): sequencing the most valuable type-strain genomes for metagenomic binning, comparative biology and taxonomic classification.</title>
        <authorList>
            <person name="Goeker M."/>
        </authorList>
    </citation>
    <scope>NUCLEOTIDE SEQUENCE [LARGE SCALE GENOMIC DNA]</scope>
    <source>
        <strain evidence="7 8">DSM 15561</strain>
    </source>
</reference>
<dbReference type="Proteomes" id="UP001235094">
    <property type="component" value="Unassembled WGS sequence"/>
</dbReference>
<name>A0ABU0LXH7_9HYPH</name>
<evidence type="ECO:0000313" key="8">
    <source>
        <dbReference type="Proteomes" id="UP001235094"/>
    </source>
</evidence>
<evidence type="ECO:0000256" key="3">
    <source>
        <dbReference type="ARBA" id="ARBA00023125"/>
    </source>
</evidence>
<organism evidence="7 8">
    <name type="scientific">Ancylobacter amanitiformis</name>
    <dbReference type="NCBI Taxonomy" id="217069"/>
    <lineage>
        <taxon>Bacteria</taxon>
        <taxon>Pseudomonadati</taxon>
        <taxon>Pseudomonadota</taxon>
        <taxon>Alphaproteobacteria</taxon>
        <taxon>Hyphomicrobiales</taxon>
        <taxon>Xanthobacteraceae</taxon>
        <taxon>Ancylobacter</taxon>
    </lineage>
</organism>
<sequence length="269" mass="29402">MDVPIRHGEQEGDAEFEALGGTFRLDAVNAPLLLALLPRMIHIPHSAGRSARLGRVIDLITEECGGDEPGKDMILQRMLEVLLVEALRWYGVTPDDGRAGLLNGMRDPALARVLRAMRARRSRNDVTRQQSRSAARRGRAGRGVSRVPAPPAMSQSEVLILMCIAYFQPITCGELGHLRSLGFIAAGQRSPQPGAPYTYVTTKEFLPHFGFDTLRYLPDMEALEEAGLLNKQKLLAGEIPIGGREHYGSEEGGEDEGGLLTKSTSFSSR</sequence>
<dbReference type="Pfam" id="PF04079">
    <property type="entry name" value="SMC_ScpB"/>
    <property type="match status" value="1"/>
</dbReference>
<proteinExistence type="predicted"/>
<feature type="region of interest" description="Disordered" evidence="5">
    <location>
        <begin position="121"/>
        <end position="148"/>
    </location>
</feature>
<evidence type="ECO:0000256" key="5">
    <source>
        <dbReference type="SAM" id="MobiDB-lite"/>
    </source>
</evidence>
<evidence type="ECO:0000256" key="4">
    <source>
        <dbReference type="ARBA" id="ARBA00023306"/>
    </source>
</evidence>
<keyword evidence="8" id="KW-1185">Reference proteome</keyword>
<comment type="caution">
    <text evidence="7">The sequence shown here is derived from an EMBL/GenBank/DDBJ whole genome shotgun (WGS) entry which is preliminary data.</text>
</comment>
<accession>A0ABU0LXH7</accession>
<feature type="region of interest" description="Disordered" evidence="5">
    <location>
        <begin position="243"/>
        <end position="269"/>
    </location>
</feature>
<keyword evidence="3" id="KW-0238">DNA-binding</keyword>
<evidence type="ECO:0000259" key="6">
    <source>
        <dbReference type="Pfam" id="PF12852"/>
    </source>
</evidence>
<feature type="domain" description="AraC-type transcription regulator ligand-binding" evidence="6">
    <location>
        <begin position="11"/>
        <end position="90"/>
    </location>
</feature>
<dbReference type="Pfam" id="PF12852">
    <property type="entry name" value="Cupin_6"/>
    <property type="match status" value="1"/>
</dbReference>
<keyword evidence="2" id="KW-0159">Chromosome partition</keyword>
<protein>
    <recommendedName>
        <fullName evidence="6">AraC-type transcription regulator ligand-binding domain-containing protein</fullName>
    </recommendedName>
</protein>
<dbReference type="SUPFAM" id="SSF46785">
    <property type="entry name" value="Winged helix' DNA-binding domain"/>
    <property type="match status" value="1"/>
</dbReference>
<dbReference type="EMBL" id="JAUSVR010000028">
    <property type="protein sequence ID" value="MDQ0513399.1"/>
    <property type="molecule type" value="Genomic_DNA"/>
</dbReference>
<evidence type="ECO:0000313" key="7">
    <source>
        <dbReference type="EMBL" id="MDQ0513399.1"/>
    </source>
</evidence>
<dbReference type="InterPro" id="IPR032783">
    <property type="entry name" value="AraC_lig"/>
</dbReference>
<gene>
    <name evidence="7" type="ORF">QOZ99_004321</name>
</gene>
<keyword evidence="4" id="KW-0131">Cell cycle</keyword>
<keyword evidence="1" id="KW-0132">Cell division</keyword>
<dbReference type="InterPro" id="IPR036390">
    <property type="entry name" value="WH_DNA-bd_sf"/>
</dbReference>
<evidence type="ECO:0000256" key="1">
    <source>
        <dbReference type="ARBA" id="ARBA00022618"/>
    </source>
</evidence>
<dbReference type="Gene3D" id="1.10.10.10">
    <property type="entry name" value="Winged helix-like DNA-binding domain superfamily/Winged helix DNA-binding domain"/>
    <property type="match status" value="1"/>
</dbReference>
<evidence type="ECO:0000256" key="2">
    <source>
        <dbReference type="ARBA" id="ARBA00022829"/>
    </source>
</evidence>
<dbReference type="InterPro" id="IPR036388">
    <property type="entry name" value="WH-like_DNA-bd_sf"/>
</dbReference>
<dbReference type="InterPro" id="IPR005234">
    <property type="entry name" value="ScpB_csome_segregation"/>
</dbReference>